<feature type="transmembrane region" description="Helical" evidence="1">
    <location>
        <begin position="68"/>
        <end position="92"/>
    </location>
</feature>
<dbReference type="InterPro" id="IPR019425">
    <property type="entry name" value="7TM_GPCR_serpentine_rcpt_Srt"/>
</dbReference>
<name>A0A016VUA8_9BILA</name>
<keyword evidence="3" id="KW-1185">Reference proteome</keyword>
<organism evidence="2 3">
    <name type="scientific">Ancylostoma ceylanicum</name>
    <dbReference type="NCBI Taxonomy" id="53326"/>
    <lineage>
        <taxon>Eukaryota</taxon>
        <taxon>Metazoa</taxon>
        <taxon>Ecdysozoa</taxon>
        <taxon>Nematoda</taxon>
        <taxon>Chromadorea</taxon>
        <taxon>Rhabditida</taxon>
        <taxon>Rhabditina</taxon>
        <taxon>Rhabditomorpha</taxon>
        <taxon>Strongyloidea</taxon>
        <taxon>Ancylostomatidae</taxon>
        <taxon>Ancylostomatinae</taxon>
        <taxon>Ancylostoma</taxon>
    </lineage>
</organism>
<accession>A0A016VUA8</accession>
<gene>
    <name evidence="2" type="primary">Acey_s0004.g1845</name>
    <name evidence="2" type="ORF">Y032_0004g1845</name>
</gene>
<keyword evidence="1" id="KW-1133">Transmembrane helix</keyword>
<evidence type="ECO:0000313" key="3">
    <source>
        <dbReference type="Proteomes" id="UP000024635"/>
    </source>
</evidence>
<keyword evidence="1" id="KW-0812">Transmembrane</keyword>
<reference evidence="3" key="1">
    <citation type="journal article" date="2015" name="Nat. Genet.">
        <title>The genome and transcriptome of the zoonotic hookworm Ancylostoma ceylanicum identify infection-specific gene families.</title>
        <authorList>
            <person name="Schwarz E.M."/>
            <person name="Hu Y."/>
            <person name="Antoshechkin I."/>
            <person name="Miller M.M."/>
            <person name="Sternberg P.W."/>
            <person name="Aroian R.V."/>
        </authorList>
    </citation>
    <scope>NUCLEOTIDE SEQUENCE</scope>
    <source>
        <strain evidence="3">HY135</strain>
    </source>
</reference>
<dbReference type="Pfam" id="PF10321">
    <property type="entry name" value="7TM_GPCR_Srt"/>
    <property type="match status" value="1"/>
</dbReference>
<dbReference type="Proteomes" id="UP000024635">
    <property type="component" value="Unassembled WGS sequence"/>
</dbReference>
<feature type="transmembrane region" description="Helical" evidence="1">
    <location>
        <begin position="33"/>
        <end position="56"/>
    </location>
</feature>
<dbReference type="EMBL" id="JARK01001340">
    <property type="protein sequence ID" value="EYC30911.1"/>
    <property type="molecule type" value="Genomic_DNA"/>
</dbReference>
<evidence type="ECO:0000313" key="2">
    <source>
        <dbReference type="EMBL" id="EYC30911.1"/>
    </source>
</evidence>
<dbReference type="PANTHER" id="PTHR23021">
    <property type="entry name" value="SERPENTINE RECEPTOR, CLASS T"/>
    <property type="match status" value="1"/>
</dbReference>
<dbReference type="PANTHER" id="PTHR23021:SF11">
    <property type="entry name" value="SERPENTINE RECEPTOR, CLASS T"/>
    <property type="match status" value="1"/>
</dbReference>
<keyword evidence="1" id="KW-0472">Membrane</keyword>
<dbReference type="OrthoDB" id="5876611at2759"/>
<evidence type="ECO:0000256" key="1">
    <source>
        <dbReference type="SAM" id="Phobius"/>
    </source>
</evidence>
<sequence length="148" mass="16820">MEWLIRYGGRAENVPGYDCNSSYHNVGTTNYPFGAASFIVGFGGEIVYALDLMIMIKKKYRSLSYYKIMIALGICDMSAIFLICIMNGYFWMVGATYCTNPNLMRVNTSNAYVYEDKLVTMAGLKYPRGEVPEHSRVDHNRSIVNQTF</sequence>
<proteinExistence type="predicted"/>
<protein>
    <submittedName>
        <fullName evidence="2">Uncharacterized protein</fullName>
    </submittedName>
</protein>
<comment type="caution">
    <text evidence="2">The sequence shown here is derived from an EMBL/GenBank/DDBJ whole genome shotgun (WGS) entry which is preliminary data.</text>
</comment>
<dbReference type="AlphaFoldDB" id="A0A016VUA8"/>